<accession>A0A3S4BID5</accession>
<protein>
    <submittedName>
        <fullName evidence="2">B7426e02-5296-45fe-ad03-937116ada196</fullName>
    </submittedName>
</protein>
<feature type="transmembrane region" description="Helical" evidence="1">
    <location>
        <begin position="68"/>
        <end position="84"/>
    </location>
</feature>
<reference evidence="2 3" key="1">
    <citation type="submission" date="2018-04" db="EMBL/GenBank/DDBJ databases">
        <authorList>
            <person name="Huttner S."/>
            <person name="Dainat J."/>
        </authorList>
    </citation>
    <scope>NUCLEOTIDE SEQUENCE [LARGE SCALE GENOMIC DNA]</scope>
</reference>
<evidence type="ECO:0000313" key="2">
    <source>
        <dbReference type="EMBL" id="SPQ21018.1"/>
    </source>
</evidence>
<gene>
    <name evidence="2" type="ORF">TT172_LOCUS3437</name>
</gene>
<keyword evidence="1" id="KW-1133">Transmembrane helix</keyword>
<keyword evidence="1" id="KW-0472">Membrane</keyword>
<evidence type="ECO:0000313" key="3">
    <source>
        <dbReference type="Proteomes" id="UP000289323"/>
    </source>
</evidence>
<evidence type="ECO:0000256" key="1">
    <source>
        <dbReference type="SAM" id="Phobius"/>
    </source>
</evidence>
<dbReference type="EMBL" id="OUUZ01000008">
    <property type="protein sequence ID" value="SPQ21018.1"/>
    <property type="molecule type" value="Genomic_DNA"/>
</dbReference>
<dbReference type="AlphaFoldDB" id="A0A3S4BID5"/>
<dbReference type="Proteomes" id="UP000289323">
    <property type="component" value="Unassembled WGS sequence"/>
</dbReference>
<name>A0A3S4BID5_9PEZI</name>
<keyword evidence="1" id="KW-0812">Transmembrane</keyword>
<sequence>MLSRAARPALQTTLPVLRAPSTRNFSVLRSLRSLARAMEPHPFERLPVASRPAPADWGRLARRAGNQAVLFFPLGVVLLGWPYVGKVLLDGRI</sequence>
<organism evidence="2 3">
    <name type="scientific">Thermothielavioides terrestris</name>
    <dbReference type="NCBI Taxonomy" id="2587410"/>
    <lineage>
        <taxon>Eukaryota</taxon>
        <taxon>Fungi</taxon>
        <taxon>Dikarya</taxon>
        <taxon>Ascomycota</taxon>
        <taxon>Pezizomycotina</taxon>
        <taxon>Sordariomycetes</taxon>
        <taxon>Sordariomycetidae</taxon>
        <taxon>Sordariales</taxon>
        <taxon>Chaetomiaceae</taxon>
        <taxon>Thermothielavioides</taxon>
    </lineage>
</organism>
<proteinExistence type="predicted"/>